<comment type="caution">
    <text evidence="3">The sequence shown here is derived from an EMBL/GenBank/DDBJ whole genome shotgun (WGS) entry which is preliminary data.</text>
</comment>
<evidence type="ECO:0000256" key="1">
    <source>
        <dbReference type="SAM" id="MobiDB-lite"/>
    </source>
</evidence>
<proteinExistence type="predicted"/>
<keyword evidence="4" id="KW-1185">Reference proteome</keyword>
<evidence type="ECO:0000256" key="2">
    <source>
        <dbReference type="SAM" id="Phobius"/>
    </source>
</evidence>
<keyword evidence="2" id="KW-0472">Membrane</keyword>
<accession>A0A2X0K0Q3</accession>
<gene>
    <name evidence="3" type="ORF">DN069_35480</name>
</gene>
<dbReference type="PANTHER" id="PTHR41771">
    <property type="entry name" value="MEMBRANE PROTEIN-RELATED"/>
    <property type="match status" value="1"/>
</dbReference>
<dbReference type="EMBL" id="QKYN01000186">
    <property type="protein sequence ID" value="RAG80930.1"/>
    <property type="molecule type" value="Genomic_DNA"/>
</dbReference>
<protein>
    <submittedName>
        <fullName evidence="3">YibE/F family protein</fullName>
    </submittedName>
</protein>
<evidence type="ECO:0000313" key="3">
    <source>
        <dbReference type="EMBL" id="RAG80930.1"/>
    </source>
</evidence>
<feature type="transmembrane region" description="Helical" evidence="2">
    <location>
        <begin position="211"/>
        <end position="232"/>
    </location>
</feature>
<keyword evidence="2" id="KW-1133">Transmembrane helix</keyword>
<sequence>MVNTVARSGSPWPGLCCPVDRGYRSRVAEHHVAEHSPPHQHPHEHGHGHAHDHGPASPASARLRVLLAAVLVPFALAVLSGLWLLWPAPLPAHAPTGTGFDQITVNGTVTATRSVSCGQSTANSANSGSCTAITFQLTSGKDVGRSVTQTLTPDQTAVYSAGEKIVVDYSPSAPAALQYTVEDADRSFPVALLAGVFAVAVVLVGRLRGLAALVALAISFLVLSFFVLPAILGGEPPLAVAVVGGSLIMLLALYLCHGFSARTSVAVLGTMASLALIGALGQTFIGLTRLTGNTSDETAFVHSLFPGIQLPGLLLAGVIIGSLGVLNDVTVTQSSSVWELHAANPDLNARALYRAAIRIGRDHIASTVNTLVMAYAGAALPLMLLFSLSHRGVWQVATSEIVAEEVVRTLVGSIGLIASVPLTTALAAFVASRDVPDVTEPPPVPAQGRASHRRRR</sequence>
<feature type="transmembrane region" description="Helical" evidence="2">
    <location>
        <begin position="238"/>
        <end position="256"/>
    </location>
</feature>
<feature type="region of interest" description="Disordered" evidence="1">
    <location>
        <begin position="31"/>
        <end position="57"/>
    </location>
</feature>
<dbReference type="Proteomes" id="UP000248889">
    <property type="component" value="Unassembled WGS sequence"/>
</dbReference>
<name>A0A2X0K0Q3_9ACTN</name>
<feature type="transmembrane region" description="Helical" evidence="2">
    <location>
        <begin position="187"/>
        <end position="204"/>
    </location>
</feature>
<feature type="transmembrane region" description="Helical" evidence="2">
    <location>
        <begin position="368"/>
        <end position="389"/>
    </location>
</feature>
<organism evidence="3 4">
    <name type="scientific">Streptacidiphilus pinicola</name>
    <dbReference type="NCBI Taxonomy" id="2219663"/>
    <lineage>
        <taxon>Bacteria</taxon>
        <taxon>Bacillati</taxon>
        <taxon>Actinomycetota</taxon>
        <taxon>Actinomycetes</taxon>
        <taxon>Kitasatosporales</taxon>
        <taxon>Streptomycetaceae</taxon>
        <taxon>Streptacidiphilus</taxon>
    </lineage>
</organism>
<feature type="transmembrane region" description="Helical" evidence="2">
    <location>
        <begin position="409"/>
        <end position="431"/>
    </location>
</feature>
<dbReference type="Pfam" id="PF07907">
    <property type="entry name" value="YibE_F"/>
    <property type="match status" value="1"/>
</dbReference>
<dbReference type="InterPro" id="IPR012507">
    <property type="entry name" value="YibE_F"/>
</dbReference>
<feature type="compositionally biased region" description="Basic and acidic residues" evidence="1">
    <location>
        <begin position="31"/>
        <end position="54"/>
    </location>
</feature>
<keyword evidence="2" id="KW-0812">Transmembrane</keyword>
<feature type="transmembrane region" description="Helical" evidence="2">
    <location>
        <begin position="307"/>
        <end position="326"/>
    </location>
</feature>
<feature type="transmembrane region" description="Helical" evidence="2">
    <location>
        <begin position="65"/>
        <end position="86"/>
    </location>
</feature>
<dbReference type="AlphaFoldDB" id="A0A2X0K0Q3"/>
<dbReference type="OrthoDB" id="5846312at2"/>
<feature type="transmembrane region" description="Helical" evidence="2">
    <location>
        <begin position="265"/>
        <end position="287"/>
    </location>
</feature>
<reference evidence="3 4" key="1">
    <citation type="submission" date="2018-06" db="EMBL/GenBank/DDBJ databases">
        <title>Streptacidiphilus pinicola sp. nov., isolated from pine grove soil.</title>
        <authorList>
            <person name="Roh S.G."/>
            <person name="Park S."/>
            <person name="Kim M.-K."/>
            <person name="Yun B.-R."/>
            <person name="Park J."/>
            <person name="Kim M.J."/>
            <person name="Kim Y.S."/>
            <person name="Kim S.B."/>
        </authorList>
    </citation>
    <scope>NUCLEOTIDE SEQUENCE [LARGE SCALE GENOMIC DNA]</scope>
    <source>
        <strain evidence="3 4">MMS16-CNU450</strain>
    </source>
</reference>
<evidence type="ECO:0000313" key="4">
    <source>
        <dbReference type="Proteomes" id="UP000248889"/>
    </source>
</evidence>
<dbReference type="PANTHER" id="PTHR41771:SF1">
    <property type="entry name" value="MEMBRANE PROTEIN"/>
    <property type="match status" value="1"/>
</dbReference>